<proteinExistence type="inferred from homology"/>
<comment type="similarity">
    <text evidence="2">Belongs to the bacterial solute-binding protein SsuA/TauA family.</text>
</comment>
<dbReference type="PANTHER" id="PTHR30024">
    <property type="entry name" value="ALIPHATIC SULFONATES-BINDING PROTEIN-RELATED"/>
    <property type="match status" value="1"/>
</dbReference>
<dbReference type="GO" id="GO:0042918">
    <property type="term" value="P:alkanesulfonate transmembrane transport"/>
    <property type="evidence" value="ECO:0007669"/>
    <property type="project" value="TreeGrafter"/>
</dbReference>
<organism evidence="5 6">
    <name type="scientific">SAR86 cluster bacterium</name>
    <dbReference type="NCBI Taxonomy" id="2030880"/>
    <lineage>
        <taxon>Bacteria</taxon>
        <taxon>Pseudomonadati</taxon>
        <taxon>Pseudomonadota</taxon>
        <taxon>Gammaproteobacteria</taxon>
        <taxon>SAR86 cluster</taxon>
    </lineage>
</organism>
<reference evidence="6" key="1">
    <citation type="submission" date="2017-08" db="EMBL/GenBank/DDBJ databases">
        <title>A dynamic microbial community with high functional redundancy inhabits the cold, oxic subseafloor aquifer.</title>
        <authorList>
            <person name="Tully B.J."/>
            <person name="Wheat C.G."/>
            <person name="Glazer B.T."/>
            <person name="Huber J.A."/>
        </authorList>
    </citation>
    <scope>NUCLEOTIDE SEQUENCE [LARGE SCALE GENOMIC DNA]</scope>
</reference>
<evidence type="ECO:0000256" key="2">
    <source>
        <dbReference type="ARBA" id="ARBA00010742"/>
    </source>
</evidence>
<evidence type="ECO:0000313" key="6">
    <source>
        <dbReference type="Proteomes" id="UP000218767"/>
    </source>
</evidence>
<evidence type="ECO:0000313" key="5">
    <source>
        <dbReference type="EMBL" id="PCI77579.1"/>
    </source>
</evidence>
<feature type="signal peptide" evidence="4">
    <location>
        <begin position="1"/>
        <end position="44"/>
    </location>
</feature>
<accession>A0A2A4X620</accession>
<dbReference type="AlphaFoldDB" id="A0A2A4X620"/>
<name>A0A2A4X620_9GAMM</name>
<gene>
    <name evidence="5" type="ORF">COB20_07645</name>
</gene>
<dbReference type="Proteomes" id="UP000218767">
    <property type="component" value="Unassembled WGS sequence"/>
</dbReference>
<comment type="caution">
    <text evidence="5">The sequence shown here is derived from an EMBL/GenBank/DDBJ whole genome shotgun (WGS) entry which is preliminary data.</text>
</comment>
<keyword evidence="3 4" id="KW-0732">Signal</keyword>
<dbReference type="NCBIfam" id="TIGR02122">
    <property type="entry name" value="TRAP_TAXI"/>
    <property type="match status" value="1"/>
</dbReference>
<sequence length="406" mass="45060">MPRRISVSLKYSKSLPLRGHTSFKFASVLVSLFVSVSLTSAASAQPSQPELPRQMAWTAYNLGSTGYNQAVAIGAMLRDKYNVTLRVIPGQNDVSRLLPLKTGRVDFTANGVATYFAQEGMFQFANPEWGPQPLRLLMTSNGLSNQGVAVAADTGITTFAELRGRRVPYVRAAPALNVSMEAYLACGGLTWDDVVRVDFPGYDAKWNGVINGDVDVAFGTTVSGPPFRLEASPRGIRWLPAPHDDEGCWERLLAVGPYFTKHNATRGASIDEENQHEAGTYPYPLLTTLATQDNDFVYSLTRVINENYDEFKDADPGAIGWAIESQVFDWVVPYHEGAVNYWREVGVWTDEIEAHNQALIQRQEVLATAWTEMEARGIRDKDAFVESWQALRAERLEAAGFDPVWR</sequence>
<dbReference type="EMBL" id="NVUL01000044">
    <property type="protein sequence ID" value="PCI77579.1"/>
    <property type="molecule type" value="Genomic_DNA"/>
</dbReference>
<comment type="subcellular location">
    <subcellularLocation>
        <location evidence="1">Periplasm</location>
    </subcellularLocation>
</comment>
<feature type="chain" id="PRO_5012765896" evidence="4">
    <location>
        <begin position="45"/>
        <end position="406"/>
    </location>
</feature>
<dbReference type="InterPro" id="IPR011852">
    <property type="entry name" value="TRAP_TAXI"/>
</dbReference>
<dbReference type="SUPFAM" id="SSF53850">
    <property type="entry name" value="Periplasmic binding protein-like II"/>
    <property type="match status" value="1"/>
</dbReference>
<evidence type="ECO:0000256" key="1">
    <source>
        <dbReference type="ARBA" id="ARBA00004418"/>
    </source>
</evidence>
<dbReference type="GO" id="GO:0042597">
    <property type="term" value="C:periplasmic space"/>
    <property type="evidence" value="ECO:0007669"/>
    <property type="project" value="UniProtKB-SubCell"/>
</dbReference>
<dbReference type="Pfam" id="PF16868">
    <property type="entry name" value="NMT1_3"/>
    <property type="match status" value="1"/>
</dbReference>
<dbReference type="PANTHER" id="PTHR30024:SF47">
    <property type="entry name" value="TAURINE-BINDING PERIPLASMIC PROTEIN"/>
    <property type="match status" value="1"/>
</dbReference>
<dbReference type="Gene3D" id="3.40.190.10">
    <property type="entry name" value="Periplasmic binding protein-like II"/>
    <property type="match status" value="2"/>
</dbReference>
<evidence type="ECO:0000256" key="4">
    <source>
        <dbReference type="SAM" id="SignalP"/>
    </source>
</evidence>
<protein>
    <submittedName>
        <fullName evidence="5">C4-dicarboxylate ABC transporter</fullName>
    </submittedName>
</protein>
<evidence type="ECO:0000256" key="3">
    <source>
        <dbReference type="ARBA" id="ARBA00022729"/>
    </source>
</evidence>